<evidence type="ECO:0000313" key="1">
    <source>
        <dbReference type="EMBL" id="GFT22973.1"/>
    </source>
</evidence>
<sequence length="80" mass="9109">MLRKPHCGEDFRRDVWNVKTALRKVLGKSSLNSDQLEATIIEIEGVINSRPMTFVYNELNETFPLTPAHLLVGKRILSIS</sequence>
<dbReference type="Proteomes" id="UP000887013">
    <property type="component" value="Unassembled WGS sequence"/>
</dbReference>
<comment type="caution">
    <text evidence="1">The sequence shown here is derived from an EMBL/GenBank/DDBJ whole genome shotgun (WGS) entry which is preliminary data.</text>
</comment>
<keyword evidence="2" id="KW-1185">Reference proteome</keyword>
<dbReference type="EMBL" id="BMAW01106175">
    <property type="protein sequence ID" value="GFT22973.1"/>
    <property type="molecule type" value="Genomic_DNA"/>
</dbReference>
<protein>
    <submittedName>
        <fullName evidence="1">Uncharacterized protein</fullName>
    </submittedName>
</protein>
<proteinExistence type="predicted"/>
<gene>
    <name evidence="1" type="ORF">NPIL_287581</name>
</gene>
<accession>A0A8X6TJ26</accession>
<dbReference type="OrthoDB" id="6430111at2759"/>
<evidence type="ECO:0000313" key="2">
    <source>
        <dbReference type="Proteomes" id="UP000887013"/>
    </source>
</evidence>
<name>A0A8X6TJ26_NEPPI</name>
<dbReference type="AlphaFoldDB" id="A0A8X6TJ26"/>
<reference evidence="1" key="1">
    <citation type="submission" date="2020-08" db="EMBL/GenBank/DDBJ databases">
        <title>Multicomponent nature underlies the extraordinary mechanical properties of spider dragline silk.</title>
        <authorList>
            <person name="Kono N."/>
            <person name="Nakamura H."/>
            <person name="Mori M."/>
            <person name="Yoshida Y."/>
            <person name="Ohtoshi R."/>
            <person name="Malay A.D."/>
            <person name="Moran D.A.P."/>
            <person name="Tomita M."/>
            <person name="Numata K."/>
            <person name="Arakawa K."/>
        </authorList>
    </citation>
    <scope>NUCLEOTIDE SEQUENCE</scope>
</reference>
<organism evidence="1 2">
    <name type="scientific">Nephila pilipes</name>
    <name type="common">Giant wood spider</name>
    <name type="synonym">Nephila maculata</name>
    <dbReference type="NCBI Taxonomy" id="299642"/>
    <lineage>
        <taxon>Eukaryota</taxon>
        <taxon>Metazoa</taxon>
        <taxon>Ecdysozoa</taxon>
        <taxon>Arthropoda</taxon>
        <taxon>Chelicerata</taxon>
        <taxon>Arachnida</taxon>
        <taxon>Araneae</taxon>
        <taxon>Araneomorphae</taxon>
        <taxon>Entelegynae</taxon>
        <taxon>Araneoidea</taxon>
        <taxon>Nephilidae</taxon>
        <taxon>Nephila</taxon>
    </lineage>
</organism>